<keyword evidence="3" id="KW-1185">Reference proteome</keyword>
<dbReference type="Gene3D" id="3.20.100.30">
    <property type="entry name" value="VTC, catalytic tunnel domain"/>
    <property type="match status" value="1"/>
</dbReference>
<comment type="caution">
    <text evidence="2">The sequence shown here is derived from an EMBL/GenBank/DDBJ whole genome shotgun (WGS) entry which is preliminary data.</text>
</comment>
<dbReference type="Pfam" id="PF09359">
    <property type="entry name" value="VTC"/>
    <property type="match status" value="1"/>
</dbReference>
<accession>A0ABR7HI73</accession>
<protein>
    <submittedName>
        <fullName evidence="2">Polyphosphate polymerase domain-containing protein</fullName>
    </submittedName>
</protein>
<name>A0ABR7HI73_9FIRM</name>
<dbReference type="SUPFAM" id="SSF55154">
    <property type="entry name" value="CYTH-like phosphatases"/>
    <property type="match status" value="1"/>
</dbReference>
<proteinExistence type="predicted"/>
<gene>
    <name evidence="2" type="ORF">H8R91_01070</name>
</gene>
<evidence type="ECO:0000259" key="1">
    <source>
        <dbReference type="Pfam" id="PF09359"/>
    </source>
</evidence>
<evidence type="ECO:0000313" key="3">
    <source>
        <dbReference type="Proteomes" id="UP000636755"/>
    </source>
</evidence>
<dbReference type="InterPro" id="IPR033469">
    <property type="entry name" value="CYTH-like_dom_sf"/>
</dbReference>
<dbReference type="EMBL" id="JACOPS010000001">
    <property type="protein sequence ID" value="MBC5727136.1"/>
    <property type="molecule type" value="Genomic_DNA"/>
</dbReference>
<dbReference type="InterPro" id="IPR018966">
    <property type="entry name" value="VTC_domain"/>
</dbReference>
<feature type="domain" description="VTC" evidence="1">
    <location>
        <begin position="8"/>
        <end position="224"/>
    </location>
</feature>
<reference evidence="2 3" key="1">
    <citation type="submission" date="2020-08" db="EMBL/GenBank/DDBJ databases">
        <title>Genome public.</title>
        <authorList>
            <person name="Liu C."/>
            <person name="Sun Q."/>
        </authorList>
    </citation>
    <scope>NUCLEOTIDE SEQUENCE [LARGE SCALE GENOMIC DNA]</scope>
    <source>
        <strain evidence="2 3">NSJ-71</strain>
    </source>
</reference>
<sequence length="238" mass="28458">MSYQSVFKRYEIKYLVTDEQKKMIMREMQKYMYADKYGKSTICNIYFDTPDFLLIRRSLEHPVYKEKLRLRSYGVAKHDSTTFIEIKKKYKRVVYKRRTEMSENESMRYLCNGEHIADSQILREVNYFLEHYKGIAPQVVISYNREAFYSKNDYDFRVTFDDNILWRNYDLSLCKGIYGTPILRNNYSLMEIKTGTAIPLWMTNILSENKIYKTSFSKYGNAYVAIMSERANGGKKYA</sequence>
<dbReference type="Proteomes" id="UP000636755">
    <property type="component" value="Unassembled WGS sequence"/>
</dbReference>
<evidence type="ECO:0000313" key="2">
    <source>
        <dbReference type="EMBL" id="MBC5727136.1"/>
    </source>
</evidence>
<dbReference type="InterPro" id="IPR042267">
    <property type="entry name" value="VTC_sf"/>
</dbReference>
<dbReference type="CDD" id="cd07750">
    <property type="entry name" value="PolyPPase_VTC_like"/>
    <property type="match status" value="1"/>
</dbReference>
<organism evidence="2 3">
    <name type="scientific">Ruminococcus intestinalis</name>
    <dbReference type="NCBI Taxonomy" id="2763066"/>
    <lineage>
        <taxon>Bacteria</taxon>
        <taxon>Bacillati</taxon>
        <taxon>Bacillota</taxon>
        <taxon>Clostridia</taxon>
        <taxon>Eubacteriales</taxon>
        <taxon>Oscillospiraceae</taxon>
        <taxon>Ruminococcus</taxon>
    </lineage>
</organism>
<dbReference type="RefSeq" id="WP_186934537.1">
    <property type="nucleotide sequence ID" value="NZ_JACOPS010000001.1"/>
</dbReference>